<evidence type="ECO:0000256" key="1">
    <source>
        <dbReference type="SAM" id="MobiDB-lite"/>
    </source>
</evidence>
<feature type="region of interest" description="Disordered" evidence="1">
    <location>
        <begin position="102"/>
        <end position="146"/>
    </location>
</feature>
<dbReference type="Proteomes" id="UP000440732">
    <property type="component" value="Unassembled WGS sequence"/>
</dbReference>
<dbReference type="Proteomes" id="UP000440367">
    <property type="component" value="Unassembled WGS sequence"/>
</dbReference>
<evidence type="ECO:0000313" key="4">
    <source>
        <dbReference type="EMBL" id="KAE9303628.1"/>
    </source>
</evidence>
<evidence type="ECO:0000313" key="7">
    <source>
        <dbReference type="Proteomes" id="UP000440367"/>
    </source>
</evidence>
<dbReference type="Proteomes" id="UP000437068">
    <property type="component" value="Unassembled WGS sequence"/>
</dbReference>
<dbReference type="AlphaFoldDB" id="A0A6A3TXI2"/>
<dbReference type="EMBL" id="QXGE01000794">
    <property type="protein sequence ID" value="KAE9303628.1"/>
    <property type="molecule type" value="Genomic_DNA"/>
</dbReference>
<evidence type="ECO:0000313" key="6">
    <source>
        <dbReference type="Proteomes" id="UP000437068"/>
    </source>
</evidence>
<dbReference type="Proteomes" id="UP000486351">
    <property type="component" value="Unassembled WGS sequence"/>
</dbReference>
<gene>
    <name evidence="4" type="ORF">PF001_g13469</name>
    <name evidence="3" type="ORF">PF002_g15441</name>
    <name evidence="2" type="ORF">PF006_g12862</name>
    <name evidence="5" type="ORF">PF008_g13351</name>
</gene>
<reference evidence="6 7" key="1">
    <citation type="submission" date="2018-08" db="EMBL/GenBank/DDBJ databases">
        <title>Genomic investigation of the strawberry pathogen Phytophthora fragariae indicates pathogenicity is determined by transcriptional variation in three key races.</title>
        <authorList>
            <person name="Adams T.M."/>
            <person name="Armitage A.D."/>
            <person name="Sobczyk M.K."/>
            <person name="Bates H.J."/>
            <person name="Dunwell J.M."/>
            <person name="Nellist C.F."/>
            <person name="Harrison R.J."/>
        </authorList>
    </citation>
    <scope>NUCLEOTIDE SEQUENCE [LARGE SCALE GENOMIC DNA]</scope>
    <source>
        <strain evidence="4 6">A4</strain>
        <strain evidence="3 7">BC-1</strain>
        <strain evidence="2 8">NOV-5</strain>
        <strain evidence="5 9">NOV-77</strain>
    </source>
</reference>
<dbReference type="EMBL" id="QXGD01000868">
    <property type="protein sequence ID" value="KAE9221906.1"/>
    <property type="molecule type" value="Genomic_DNA"/>
</dbReference>
<protein>
    <submittedName>
        <fullName evidence="2">Uncharacterized protein</fullName>
    </submittedName>
</protein>
<feature type="compositionally biased region" description="Polar residues" evidence="1">
    <location>
        <begin position="121"/>
        <end position="133"/>
    </location>
</feature>
<evidence type="ECO:0000313" key="9">
    <source>
        <dbReference type="Proteomes" id="UP000486351"/>
    </source>
</evidence>
<accession>A0A6A3TXI2</accession>
<name>A0A6A3TXI2_9STRA</name>
<evidence type="ECO:0000313" key="8">
    <source>
        <dbReference type="Proteomes" id="UP000440732"/>
    </source>
</evidence>
<evidence type="ECO:0000313" key="3">
    <source>
        <dbReference type="EMBL" id="KAE9221906.1"/>
    </source>
</evidence>
<evidence type="ECO:0000313" key="5">
    <source>
        <dbReference type="EMBL" id="KAE9335742.1"/>
    </source>
</evidence>
<organism evidence="2 8">
    <name type="scientific">Phytophthora fragariae</name>
    <dbReference type="NCBI Taxonomy" id="53985"/>
    <lineage>
        <taxon>Eukaryota</taxon>
        <taxon>Sar</taxon>
        <taxon>Stramenopiles</taxon>
        <taxon>Oomycota</taxon>
        <taxon>Peronosporomycetes</taxon>
        <taxon>Peronosporales</taxon>
        <taxon>Peronosporaceae</taxon>
        <taxon>Phytophthora</taxon>
    </lineage>
</organism>
<dbReference type="EMBL" id="QXGA01000740">
    <property type="protein sequence ID" value="KAE9142000.1"/>
    <property type="molecule type" value="Genomic_DNA"/>
</dbReference>
<sequence>MATWRLNCAIGGTDVRVNVVIKEFDSTARLMVHIIEQAPLILAAYGVRGLEICHTATSSGWLMAGSEGYKSVREEFKKNLPRKPSPDCPPLPQVADLKSGRERFCDSDSSGSSYKQKETPTTKPELTSDTPPKSKQALAPTPDQTRPVNLWKKIRAKLSTRPAPSSHQRGFFKVIQRCFGGRNKIPRYKPSFLPTAELCDLIVRSFDNAILVA</sequence>
<evidence type="ECO:0000313" key="2">
    <source>
        <dbReference type="EMBL" id="KAE9142000.1"/>
    </source>
</evidence>
<dbReference type="EMBL" id="QXFY01000782">
    <property type="protein sequence ID" value="KAE9335742.1"/>
    <property type="molecule type" value="Genomic_DNA"/>
</dbReference>
<comment type="caution">
    <text evidence="2">The sequence shown here is derived from an EMBL/GenBank/DDBJ whole genome shotgun (WGS) entry which is preliminary data.</text>
</comment>
<proteinExistence type="predicted"/>